<dbReference type="EMBL" id="CP015902">
    <property type="protein sequence ID" value="ARE21697.2"/>
    <property type="molecule type" value="Genomic_DNA"/>
</dbReference>
<organism evidence="1 2">
    <name type="scientific">Lactococcus lactis subsp. lactis</name>
    <name type="common">Streptococcus lactis</name>
    <dbReference type="NCBI Taxonomy" id="1360"/>
    <lineage>
        <taxon>Bacteria</taxon>
        <taxon>Bacillati</taxon>
        <taxon>Bacillota</taxon>
        <taxon>Bacilli</taxon>
        <taxon>Lactobacillales</taxon>
        <taxon>Streptococcaceae</taxon>
        <taxon>Lactococcus</taxon>
    </lineage>
</organism>
<protein>
    <submittedName>
        <fullName evidence="1">DNA-binding protein</fullName>
    </submittedName>
</protein>
<evidence type="ECO:0000313" key="1">
    <source>
        <dbReference type="EMBL" id="ARE21697.2"/>
    </source>
</evidence>
<dbReference type="GO" id="GO:0003677">
    <property type="term" value="F:DNA binding"/>
    <property type="evidence" value="ECO:0007669"/>
    <property type="project" value="UniProtKB-KW"/>
</dbReference>
<evidence type="ECO:0000313" key="2">
    <source>
        <dbReference type="Proteomes" id="UP000192095"/>
    </source>
</evidence>
<name>A0A1V0P4P7_LACLL</name>
<accession>A0A1V0P4P7</accession>
<dbReference type="Proteomes" id="UP000192095">
    <property type="component" value="Chromosome"/>
</dbReference>
<dbReference type="AlphaFoldDB" id="A0A1V0P4P7"/>
<sequence>MNIKYIPVENCLAEWGNKSAVLKRFEGLKIKTLDSYLTEMRNNPNYKQYVINPSQKIVWINFEGLLEFLYYKQEHRYKRSA</sequence>
<gene>
    <name evidence="1" type="ORF">LLUC06_2155</name>
</gene>
<proteinExistence type="predicted"/>
<reference evidence="1 2" key="1">
    <citation type="journal article" date="2017" name="BMC Genomics">
        <title>Comparative and functional genomics of the Lactococcus lactis taxon; insights into evolution and niche adaptation.</title>
        <authorList>
            <person name="Kelleher P."/>
            <person name="Bottacini F."/>
            <person name="Mahony J."/>
            <person name="Kilcawley K.N."/>
            <person name="van Sinderen D."/>
        </authorList>
    </citation>
    <scope>NUCLEOTIDE SEQUENCE [LARGE SCALE GENOMIC DNA]</scope>
    <source>
        <strain evidence="1 2">UC06</strain>
    </source>
</reference>
<keyword evidence="1" id="KW-0238">DNA-binding</keyword>